<name>A0A7M1B344_9BACT</name>
<protein>
    <submittedName>
        <fullName evidence="2">Aminodeoxychorismate synthase component I</fullName>
        <ecNumber evidence="2">2.6.1.85</ecNumber>
    </submittedName>
</protein>
<dbReference type="InterPro" id="IPR019999">
    <property type="entry name" value="Anth_synth_I-like"/>
</dbReference>
<feature type="domain" description="Chorismate-utilising enzyme C-terminal" evidence="1">
    <location>
        <begin position="65"/>
        <end position="308"/>
    </location>
</feature>
<dbReference type="InterPro" id="IPR015890">
    <property type="entry name" value="Chorismate_C"/>
</dbReference>
<keyword evidence="3" id="KW-1185">Reference proteome</keyword>
<dbReference type="EC" id="2.6.1.85" evidence="2"/>
<dbReference type="PANTHER" id="PTHR11236">
    <property type="entry name" value="AMINOBENZOATE/ANTHRANILATE SYNTHASE"/>
    <property type="match status" value="1"/>
</dbReference>
<dbReference type="GO" id="GO:0046820">
    <property type="term" value="F:4-amino-4-deoxychorismate synthase activity"/>
    <property type="evidence" value="ECO:0007669"/>
    <property type="project" value="UniProtKB-EC"/>
</dbReference>
<organism evidence="2 3">
    <name type="scientific">Sulfurimonas sediminis</name>
    <dbReference type="NCBI Taxonomy" id="2590020"/>
    <lineage>
        <taxon>Bacteria</taxon>
        <taxon>Pseudomonadati</taxon>
        <taxon>Campylobacterota</taxon>
        <taxon>Epsilonproteobacteria</taxon>
        <taxon>Campylobacterales</taxon>
        <taxon>Sulfurimonadaceae</taxon>
        <taxon>Sulfurimonas</taxon>
    </lineage>
</organism>
<dbReference type="RefSeq" id="WP_193150316.1">
    <property type="nucleotide sequence ID" value="NZ_CP041235.1"/>
</dbReference>
<dbReference type="KEGG" id="ssei:FJR45_09440"/>
<sequence>MSFEKINVLAKQKKPFLFISDFKGENVEVVLLEDLEKEDIEFCINEKYSFKKHLHTLEADPIKFSEYKKKFDAVIEKIKSGETYILNLTQQTPVKTDLTLKEMFKMANAHYKLRYKDEFLCFSPEKFIQIVDNTIHTFPMKGTIDAAKVNAEKKILADEKEMAEHIMIVDLLRNDLSMVASDVRVERFRYIQTIEAGEKKLLQISSHISGSLHVNWQEELGTILQTLLPAGSISGAPKKSTVNIIEDIEGYARGFFSGVFGVFDGNSLDSGVMIRFIQKSAEGYLYKSGGGITLDSDVQSEYKELQDKIYLP</sequence>
<evidence type="ECO:0000259" key="1">
    <source>
        <dbReference type="Pfam" id="PF00425"/>
    </source>
</evidence>
<dbReference type="Gene3D" id="3.60.120.10">
    <property type="entry name" value="Anthranilate synthase"/>
    <property type="match status" value="1"/>
</dbReference>
<dbReference type="GO" id="GO:0000162">
    <property type="term" value="P:L-tryptophan biosynthetic process"/>
    <property type="evidence" value="ECO:0007669"/>
    <property type="project" value="TreeGrafter"/>
</dbReference>
<keyword evidence="2" id="KW-0808">Transferase</keyword>
<dbReference type="Proteomes" id="UP000593719">
    <property type="component" value="Chromosome"/>
</dbReference>
<dbReference type="EMBL" id="CP041235">
    <property type="protein sequence ID" value="QOP44153.1"/>
    <property type="molecule type" value="Genomic_DNA"/>
</dbReference>
<proteinExistence type="predicted"/>
<gene>
    <name evidence="2" type="ORF">FJR45_09440</name>
</gene>
<dbReference type="PANTHER" id="PTHR11236:SF50">
    <property type="entry name" value="AMINODEOXYCHORISMATE SYNTHASE COMPONENT 1"/>
    <property type="match status" value="1"/>
</dbReference>
<dbReference type="SUPFAM" id="SSF56322">
    <property type="entry name" value="ADC synthase"/>
    <property type="match status" value="1"/>
</dbReference>
<dbReference type="InterPro" id="IPR005801">
    <property type="entry name" value="ADC_synthase"/>
</dbReference>
<dbReference type="NCBIfam" id="NF005486">
    <property type="entry name" value="PRK07093.1"/>
    <property type="match status" value="1"/>
</dbReference>
<accession>A0A7M1B344</accession>
<reference evidence="2 3" key="1">
    <citation type="submission" date="2019-06" db="EMBL/GenBank/DDBJ databases">
        <title>Sulfurimonas gotlandica sp. nov., a chemoautotrophic and psychrotolerant epsilonproteobacterium isolated from a pelagic redoxcline, and an emended description of the genus Sulfurimonas.</title>
        <authorList>
            <person name="Wang S."/>
            <person name="Jiang L."/>
            <person name="Shao Z."/>
        </authorList>
    </citation>
    <scope>NUCLEOTIDE SEQUENCE [LARGE SCALE GENOMIC DNA]</scope>
    <source>
        <strain evidence="2 3">S2-6</strain>
    </source>
</reference>
<dbReference type="PRINTS" id="PR00095">
    <property type="entry name" value="ANTSNTHASEI"/>
</dbReference>
<dbReference type="AlphaFoldDB" id="A0A7M1B344"/>
<dbReference type="Pfam" id="PF00425">
    <property type="entry name" value="Chorismate_bind"/>
    <property type="match status" value="1"/>
</dbReference>
<keyword evidence="2" id="KW-0032">Aminotransferase</keyword>
<evidence type="ECO:0000313" key="2">
    <source>
        <dbReference type="EMBL" id="QOP44153.1"/>
    </source>
</evidence>
<evidence type="ECO:0000313" key="3">
    <source>
        <dbReference type="Proteomes" id="UP000593719"/>
    </source>
</evidence>